<dbReference type="Proteomes" id="UP000575083">
    <property type="component" value="Unassembled WGS sequence"/>
</dbReference>
<name>A0A7X0PLG7_9BURK</name>
<keyword evidence="1" id="KW-0732">Signal</keyword>
<dbReference type="InterPro" id="IPR014917">
    <property type="entry name" value="DUF1800"/>
</dbReference>
<proteinExistence type="predicted"/>
<keyword evidence="3" id="KW-1185">Reference proteome</keyword>
<dbReference type="AlphaFoldDB" id="A0A7X0PLG7"/>
<dbReference type="PROSITE" id="PS51318">
    <property type="entry name" value="TAT"/>
    <property type="match status" value="1"/>
</dbReference>
<feature type="chain" id="PRO_5030892922" evidence="1">
    <location>
        <begin position="37"/>
        <end position="522"/>
    </location>
</feature>
<dbReference type="Pfam" id="PF08811">
    <property type="entry name" value="DUF1800"/>
    <property type="match status" value="1"/>
</dbReference>
<dbReference type="EMBL" id="JACHLK010000027">
    <property type="protein sequence ID" value="MBB6564026.1"/>
    <property type="molecule type" value="Genomic_DNA"/>
</dbReference>
<sequence>MRQDRLATPPRPAISRRHWLALAALGASASALPAWAAAPLAQADIPDDALRARLLDRITWGCTAQGAQAMAAMGAQAWLADQLRAPADAPLPAAAQAQIDAMAISRTPFEALALQMEQRQRDARALPTEEERKAALEAWQKDMRNLQREAGQRFVLRALYSPAQLREKMTWFWMNHFNVFAGKANLRAAVGDYEERAVRPHALGRFRDLLGAATRHPAMLRYLDNAQNAAGRINENHARELMELHTLGVGGGYTQQDVQELARVLTGVGISLRPLDDEPPRMKPALRAHYVRQGLFEFNPQRHDWDAKTLLGQPIRAQGLAELDEALDRLARHGATARFVTRKMAVYLVGDTPPPALLDTLARTFERSDGDIAAVLAALFQSAEFQASLGQRFRDPVQYVLAGARLVHGEQPVLASTDPLLGWLQRLAEPLYGRATPDGYPLDAATWSGSGQMSTRFEAARALGAGIAGQGQRMPPPVLAQTPYLRQIDATLAPATRAALVQATTPREWNLLFLSSPEFMHG</sequence>
<comment type="caution">
    <text evidence="2">The sequence shown here is derived from an EMBL/GenBank/DDBJ whole genome shotgun (WGS) entry which is preliminary data.</text>
</comment>
<evidence type="ECO:0000313" key="3">
    <source>
        <dbReference type="Proteomes" id="UP000575083"/>
    </source>
</evidence>
<feature type="signal peptide" evidence="1">
    <location>
        <begin position="1"/>
        <end position="36"/>
    </location>
</feature>
<dbReference type="InterPro" id="IPR006311">
    <property type="entry name" value="TAT_signal"/>
</dbReference>
<accession>A0A7X0PLG7</accession>
<gene>
    <name evidence="2" type="ORF">HNP48_006752</name>
</gene>
<evidence type="ECO:0000256" key="1">
    <source>
        <dbReference type="SAM" id="SignalP"/>
    </source>
</evidence>
<dbReference type="RefSeq" id="WP_184865611.1">
    <property type="nucleotide sequence ID" value="NZ_JACHLK010000027.1"/>
</dbReference>
<reference evidence="2 3" key="1">
    <citation type="submission" date="2020-08" db="EMBL/GenBank/DDBJ databases">
        <title>Functional genomics of gut bacteria from endangered species of beetles.</title>
        <authorList>
            <person name="Carlos-Shanley C."/>
        </authorList>
    </citation>
    <scope>NUCLEOTIDE SEQUENCE [LARGE SCALE GENOMIC DNA]</scope>
    <source>
        <strain evidence="2 3">S00198</strain>
    </source>
</reference>
<organism evidence="2 3">
    <name type="scientific">Acidovorax soli</name>
    <dbReference type="NCBI Taxonomy" id="592050"/>
    <lineage>
        <taxon>Bacteria</taxon>
        <taxon>Pseudomonadati</taxon>
        <taxon>Pseudomonadota</taxon>
        <taxon>Betaproteobacteria</taxon>
        <taxon>Burkholderiales</taxon>
        <taxon>Comamonadaceae</taxon>
        <taxon>Acidovorax</taxon>
    </lineage>
</organism>
<evidence type="ECO:0000313" key="2">
    <source>
        <dbReference type="EMBL" id="MBB6564026.1"/>
    </source>
</evidence>
<protein>
    <submittedName>
        <fullName evidence="2">Uncharacterized protein (DUF1800 family)</fullName>
    </submittedName>
</protein>